<evidence type="ECO:0000313" key="2">
    <source>
        <dbReference type="Proteomes" id="UP000029082"/>
    </source>
</evidence>
<proteinExistence type="predicted"/>
<dbReference type="Proteomes" id="UP000029082">
    <property type="component" value="Unassembled WGS sequence"/>
</dbReference>
<protein>
    <submittedName>
        <fullName evidence="1">Uncharacterized protein</fullName>
    </submittedName>
</protein>
<name>A0A087BM60_9BIFI</name>
<accession>A0A087BM60</accession>
<reference evidence="1 2" key="1">
    <citation type="submission" date="2014-03" db="EMBL/GenBank/DDBJ databases">
        <title>Genomics of Bifidobacteria.</title>
        <authorList>
            <person name="Ventura M."/>
            <person name="Milani C."/>
            <person name="Lugli G.A."/>
        </authorList>
    </citation>
    <scope>NUCLEOTIDE SEQUENCE [LARGE SCALE GENOMIC DNA]</scope>
    <source>
        <strain evidence="1 2">DSM 21395</strain>
    </source>
</reference>
<organism evidence="1 2">
    <name type="scientific">Bifidobacterium mongoliense DSM 21395</name>
    <dbReference type="NCBI Taxonomy" id="1437603"/>
    <lineage>
        <taxon>Bacteria</taxon>
        <taxon>Bacillati</taxon>
        <taxon>Actinomycetota</taxon>
        <taxon>Actinomycetes</taxon>
        <taxon>Bifidobacteriales</taxon>
        <taxon>Bifidobacteriaceae</taxon>
        <taxon>Bifidobacterium</taxon>
    </lineage>
</organism>
<gene>
    <name evidence="1" type="ORF">BMON_1866</name>
</gene>
<evidence type="ECO:0000313" key="1">
    <source>
        <dbReference type="EMBL" id="KFI72110.1"/>
    </source>
</evidence>
<dbReference type="EMBL" id="JGZE01000040">
    <property type="protein sequence ID" value="KFI72110.1"/>
    <property type="molecule type" value="Genomic_DNA"/>
</dbReference>
<comment type="caution">
    <text evidence="1">The sequence shown here is derived from an EMBL/GenBank/DDBJ whole genome shotgun (WGS) entry which is preliminary data.</text>
</comment>
<dbReference type="AlphaFoldDB" id="A0A087BM60"/>
<keyword evidence="2" id="KW-1185">Reference proteome</keyword>
<sequence>MKALLSGEGMLRSSAMTMVRYGHGDQAVHMEGNGEPLRAREVPGAQWAIMGSWCMRRVSDTPGGWLIARFFDEYEWLSGTHIIESVD</sequence>